<dbReference type="AlphaFoldDB" id="A0A564YC62"/>
<sequence length="101" mass="11500">MEEITNSSCITWITISAVFSHQNWRYAIHLGWKMRKARNITDLQVIHNVAVIYKLDPPEPLRKLYGRLNPTLKINPIFALGLPQVFGSNVLVRAGFNVRAG</sequence>
<dbReference type="Proteomes" id="UP000321570">
    <property type="component" value="Unassembled WGS sequence"/>
</dbReference>
<organism evidence="1 2">
    <name type="scientific">Hymenolepis diminuta</name>
    <name type="common">Rat tapeworm</name>
    <dbReference type="NCBI Taxonomy" id="6216"/>
    <lineage>
        <taxon>Eukaryota</taxon>
        <taxon>Metazoa</taxon>
        <taxon>Spiralia</taxon>
        <taxon>Lophotrochozoa</taxon>
        <taxon>Platyhelminthes</taxon>
        <taxon>Cestoda</taxon>
        <taxon>Eucestoda</taxon>
        <taxon>Cyclophyllidea</taxon>
        <taxon>Hymenolepididae</taxon>
        <taxon>Hymenolepis</taxon>
    </lineage>
</organism>
<dbReference type="EMBL" id="CABIJS010000123">
    <property type="protein sequence ID" value="VUZ44308.1"/>
    <property type="molecule type" value="Genomic_DNA"/>
</dbReference>
<proteinExistence type="predicted"/>
<keyword evidence="2" id="KW-1185">Reference proteome</keyword>
<accession>A0A564YC62</accession>
<gene>
    <name evidence="1" type="ORF">WMSIL1_LOCUS4681</name>
</gene>
<name>A0A564YC62_HYMDI</name>
<reference evidence="1 2" key="1">
    <citation type="submission" date="2019-07" db="EMBL/GenBank/DDBJ databases">
        <authorList>
            <person name="Jastrzebski P J."/>
            <person name="Paukszto L."/>
            <person name="Jastrzebski P J."/>
        </authorList>
    </citation>
    <scope>NUCLEOTIDE SEQUENCE [LARGE SCALE GENOMIC DNA]</scope>
    <source>
        <strain evidence="1 2">WMS-il1</strain>
    </source>
</reference>
<evidence type="ECO:0000313" key="2">
    <source>
        <dbReference type="Proteomes" id="UP000321570"/>
    </source>
</evidence>
<protein>
    <submittedName>
        <fullName evidence="1">Uncharacterized protein</fullName>
    </submittedName>
</protein>
<evidence type="ECO:0000313" key="1">
    <source>
        <dbReference type="EMBL" id="VUZ44308.1"/>
    </source>
</evidence>